<dbReference type="GO" id="GO:0003677">
    <property type="term" value="F:DNA binding"/>
    <property type="evidence" value="ECO:0007669"/>
    <property type="project" value="InterPro"/>
</dbReference>
<protein>
    <submittedName>
        <fullName evidence="1">Uncharacterized protein</fullName>
    </submittedName>
</protein>
<accession>A0A497JJP3</accession>
<dbReference type="Gene3D" id="1.10.260.40">
    <property type="entry name" value="lambda repressor-like DNA-binding domains"/>
    <property type="match status" value="1"/>
</dbReference>
<dbReference type="CDD" id="cd00093">
    <property type="entry name" value="HTH_XRE"/>
    <property type="match status" value="1"/>
</dbReference>
<dbReference type="InterPro" id="IPR010982">
    <property type="entry name" value="Lambda_DNA-bd_dom_sf"/>
</dbReference>
<sequence length="183" mass="20176">MSNLPSRNKKTLTPKPKSRLVTLLELLLEKNGISVSELSIRTSIPEKKINAWLSGKSTPSLEEIEAALAAVQYALVPAPLEEVETEEYPIYDYMGSFEARAAAAAPTDASGIDLLLRLQYAELAKVKRAEATTSISSEEAQIRKAKILAEIRELMKLKVLMGTDEEDLGDIELIFDSERGKDL</sequence>
<reference evidence="1 2" key="1">
    <citation type="submission" date="2018-06" db="EMBL/GenBank/DDBJ databases">
        <title>Extensive metabolic versatility and redundancy in microbially diverse, dynamic hydrothermal sediments.</title>
        <authorList>
            <person name="Dombrowski N."/>
            <person name="Teske A."/>
            <person name="Baker B.J."/>
        </authorList>
    </citation>
    <scope>NUCLEOTIDE SEQUENCE [LARGE SCALE GENOMIC DNA]</scope>
    <source>
        <strain evidence="1">B51_G17</strain>
    </source>
</reference>
<dbReference type="EMBL" id="QMWP01000001">
    <property type="protein sequence ID" value="RLG71281.1"/>
    <property type="molecule type" value="Genomic_DNA"/>
</dbReference>
<name>A0A497JJP3_9ARCH</name>
<proteinExistence type="predicted"/>
<comment type="caution">
    <text evidence="1">The sequence shown here is derived from an EMBL/GenBank/DDBJ whole genome shotgun (WGS) entry which is preliminary data.</text>
</comment>
<gene>
    <name evidence="1" type="ORF">DRO04_00020</name>
</gene>
<dbReference type="SUPFAM" id="SSF47413">
    <property type="entry name" value="lambda repressor-like DNA-binding domains"/>
    <property type="match status" value="1"/>
</dbReference>
<organism evidence="1 2">
    <name type="scientific">Candidatus Iainarchaeum sp</name>
    <dbReference type="NCBI Taxonomy" id="3101447"/>
    <lineage>
        <taxon>Archaea</taxon>
        <taxon>Candidatus Iainarchaeota</taxon>
        <taxon>Candidatus Iainarchaeia</taxon>
        <taxon>Candidatus Iainarchaeales</taxon>
        <taxon>Candidatus Iainarchaeaceae</taxon>
        <taxon>Candidatus Iainarchaeum</taxon>
    </lineage>
</organism>
<dbReference type="Proteomes" id="UP000278031">
    <property type="component" value="Unassembled WGS sequence"/>
</dbReference>
<evidence type="ECO:0000313" key="2">
    <source>
        <dbReference type="Proteomes" id="UP000278031"/>
    </source>
</evidence>
<evidence type="ECO:0000313" key="1">
    <source>
        <dbReference type="EMBL" id="RLG71281.1"/>
    </source>
</evidence>
<dbReference type="AlphaFoldDB" id="A0A497JJP3"/>
<dbReference type="InterPro" id="IPR001387">
    <property type="entry name" value="Cro/C1-type_HTH"/>
</dbReference>